<dbReference type="AlphaFoldDB" id="A0A7S3LHM9"/>
<dbReference type="Gene3D" id="3.50.50.100">
    <property type="match status" value="1"/>
</dbReference>
<name>A0A7S3LHM9_9STRA</name>
<feature type="domain" description="FAD/NAD(P)-binding" evidence="6">
    <location>
        <begin position="8"/>
        <end position="309"/>
    </location>
</feature>
<dbReference type="PRINTS" id="PR00411">
    <property type="entry name" value="PNDRDTASEI"/>
</dbReference>
<keyword evidence="3" id="KW-0274">FAD</keyword>
<protein>
    <recommendedName>
        <fullName evidence="6">FAD/NAD(P)-binding domain-containing protein</fullName>
    </recommendedName>
</protein>
<organism evidence="7">
    <name type="scientific">Aplanochytrium stocchinoi</name>
    <dbReference type="NCBI Taxonomy" id="215587"/>
    <lineage>
        <taxon>Eukaryota</taxon>
        <taxon>Sar</taxon>
        <taxon>Stramenopiles</taxon>
        <taxon>Bigyra</taxon>
        <taxon>Labyrinthulomycetes</taxon>
        <taxon>Thraustochytrida</taxon>
        <taxon>Thraustochytriidae</taxon>
        <taxon>Aplanochytrium</taxon>
    </lineage>
</organism>
<dbReference type="GO" id="GO:0050660">
    <property type="term" value="F:flavin adenine dinucleotide binding"/>
    <property type="evidence" value="ECO:0007669"/>
    <property type="project" value="TreeGrafter"/>
</dbReference>
<evidence type="ECO:0000256" key="4">
    <source>
        <dbReference type="ARBA" id="ARBA00023002"/>
    </source>
</evidence>
<comment type="similarity">
    <text evidence="1">Belongs to the FAD-dependent oxidoreductase family.</text>
</comment>
<dbReference type="EMBL" id="HBIN01002649">
    <property type="protein sequence ID" value="CAE0431430.1"/>
    <property type="molecule type" value="Transcribed_RNA"/>
</dbReference>
<evidence type="ECO:0000256" key="1">
    <source>
        <dbReference type="ARBA" id="ARBA00006442"/>
    </source>
</evidence>
<dbReference type="PANTHER" id="PTHR43735">
    <property type="entry name" value="APOPTOSIS-INDUCING FACTOR 1"/>
    <property type="match status" value="1"/>
</dbReference>
<keyword evidence="4" id="KW-0560">Oxidoreductase</keyword>
<dbReference type="Pfam" id="PF07992">
    <property type="entry name" value="Pyr_redox_2"/>
    <property type="match status" value="1"/>
</dbReference>
<keyword evidence="2" id="KW-0285">Flavoprotein</keyword>
<evidence type="ECO:0000256" key="3">
    <source>
        <dbReference type="ARBA" id="ARBA00022827"/>
    </source>
</evidence>
<evidence type="ECO:0000313" key="7">
    <source>
        <dbReference type="EMBL" id="CAE0431430.1"/>
    </source>
</evidence>
<dbReference type="InterPro" id="IPR036188">
    <property type="entry name" value="FAD/NAD-bd_sf"/>
</dbReference>
<proteinExistence type="inferred from homology"/>
<dbReference type="PRINTS" id="PR00368">
    <property type="entry name" value="FADPNR"/>
</dbReference>
<evidence type="ECO:0000256" key="5">
    <source>
        <dbReference type="SAM" id="MobiDB-lite"/>
    </source>
</evidence>
<dbReference type="GO" id="GO:0005737">
    <property type="term" value="C:cytoplasm"/>
    <property type="evidence" value="ECO:0007669"/>
    <property type="project" value="TreeGrafter"/>
</dbReference>
<evidence type="ECO:0000256" key="2">
    <source>
        <dbReference type="ARBA" id="ARBA00022630"/>
    </source>
</evidence>
<evidence type="ECO:0000259" key="6">
    <source>
        <dbReference type="Pfam" id="PF07992"/>
    </source>
</evidence>
<gene>
    <name evidence="7" type="ORF">ASTO00021_LOCUS1767</name>
</gene>
<feature type="compositionally biased region" description="Polar residues" evidence="5">
    <location>
        <begin position="408"/>
        <end position="428"/>
    </location>
</feature>
<dbReference type="PANTHER" id="PTHR43735:SF3">
    <property type="entry name" value="FERROPTOSIS SUPPRESSOR PROTEIN 1"/>
    <property type="match status" value="1"/>
</dbReference>
<dbReference type="GO" id="GO:0004174">
    <property type="term" value="F:electron-transferring-flavoprotein dehydrogenase activity"/>
    <property type="evidence" value="ECO:0007669"/>
    <property type="project" value="TreeGrafter"/>
</dbReference>
<feature type="region of interest" description="Disordered" evidence="5">
    <location>
        <begin position="407"/>
        <end position="445"/>
    </location>
</feature>
<accession>A0A7S3LHM9</accession>
<sequence>MSYREPTRVVVLGAGIAGATFAKKLIYQTTQRQCDITVIDLRFVHVMKCAAARAVALGERFAYRVAIPNQELVPPSRGQVIHKKVDKILTDRNTVVLEDGGVIPYDILICATGAVNKSVCEPTLKLRTTRDVVKWYKHWHEQIQKNKNIAILGAGVVGTELAAEIKYHNPDKIVSLISNDQVLIDGGSPAVLPGFNKKLKLKLDKLGVRIYLGQKPTNLTEKDFKGRCYLDTATTIKTSKGNRIEADLVLLCNGKTLNNKMYPPEWLNGLGQLVVCDTLQLNVNPNVFAIGDVNSANVNKQAYTAIKQADLAAKNVKSLIQSKQMKSYSPPSFTYLSLPTGRDTGVTQYGPVVLGDRITRIWKGEELEVSRRWKLYNQGNNLIRENEENWVLISDRMYPASAGASMKYSASPSNPYEKSSSPYGSDTGSKYKKGGRYPNGKNGSDMNHYMDYDARYGPPALYYR</sequence>
<reference evidence="7" key="1">
    <citation type="submission" date="2021-01" db="EMBL/GenBank/DDBJ databases">
        <authorList>
            <person name="Corre E."/>
            <person name="Pelletier E."/>
            <person name="Niang G."/>
            <person name="Scheremetjew M."/>
            <person name="Finn R."/>
            <person name="Kale V."/>
            <person name="Holt S."/>
            <person name="Cochrane G."/>
            <person name="Meng A."/>
            <person name="Brown T."/>
            <person name="Cohen L."/>
        </authorList>
    </citation>
    <scope>NUCLEOTIDE SEQUENCE</scope>
    <source>
        <strain evidence="7">GSBS06</strain>
    </source>
</reference>
<dbReference type="SUPFAM" id="SSF51905">
    <property type="entry name" value="FAD/NAD(P)-binding domain"/>
    <property type="match status" value="1"/>
</dbReference>
<dbReference type="InterPro" id="IPR023753">
    <property type="entry name" value="FAD/NAD-binding_dom"/>
</dbReference>